<keyword evidence="4" id="KW-1185">Reference proteome</keyword>
<evidence type="ECO:0000259" key="2">
    <source>
        <dbReference type="Pfam" id="PF13881"/>
    </source>
</evidence>
<dbReference type="PANTHER" id="PTHR13169:SF0">
    <property type="entry name" value="UBIQUITIN-LIKE PROTEIN 3"/>
    <property type="match status" value="1"/>
</dbReference>
<evidence type="ECO:0000313" key="3">
    <source>
        <dbReference type="EMBL" id="SAM08498.1"/>
    </source>
</evidence>
<dbReference type="InterPro" id="IPR029071">
    <property type="entry name" value="Ubiquitin-like_domsf"/>
</dbReference>
<feature type="domain" description="UBL3-like ubiquitin" evidence="2">
    <location>
        <begin position="56"/>
        <end position="123"/>
    </location>
</feature>
<sequence length="146" mass="16316">MTSTEPLPMTETLPTESTIPHTNSSTTTTTTTTTDKDNDNNRNSSLSGDEEVPLDKCRLTMLLVSGKRQVFDFDSHTTVDSAKTYILDHWPKDWADQLPSSIKNIELVYLGKFLDNQSKLKGKHIKDIALYGEQELLLLCVGLTGR</sequence>
<dbReference type="AlphaFoldDB" id="A0A168SIU6"/>
<dbReference type="OrthoDB" id="1043111at2759"/>
<dbReference type="Pfam" id="PF13881">
    <property type="entry name" value="Rad60-SLD_2"/>
    <property type="match status" value="1"/>
</dbReference>
<dbReference type="InParanoid" id="A0A168SIU6"/>
<reference evidence="3" key="1">
    <citation type="submission" date="2016-04" db="EMBL/GenBank/DDBJ databases">
        <authorList>
            <person name="Evans L.H."/>
            <person name="Alamgir A."/>
            <person name="Owens N."/>
            <person name="Weber N.D."/>
            <person name="Virtaneva K."/>
            <person name="Barbian K."/>
            <person name="Babar A."/>
            <person name="Rosenke K."/>
        </authorList>
    </citation>
    <scope>NUCLEOTIDE SEQUENCE [LARGE SCALE GENOMIC DNA]</scope>
    <source>
        <strain evidence="3">CBS 101.48</strain>
    </source>
</reference>
<feature type="region of interest" description="Disordered" evidence="1">
    <location>
        <begin position="1"/>
        <end position="51"/>
    </location>
</feature>
<evidence type="ECO:0000256" key="1">
    <source>
        <dbReference type="SAM" id="MobiDB-lite"/>
    </source>
</evidence>
<dbReference type="OMA" id="NAWPNDW"/>
<dbReference type="Proteomes" id="UP000078561">
    <property type="component" value="Unassembled WGS sequence"/>
</dbReference>
<name>A0A168SIU6_ABSGL</name>
<dbReference type="PANTHER" id="PTHR13169">
    <property type="entry name" value="UBIQUITIN-LIKE PROTEIN 3 HCG-1 PROTEIN"/>
    <property type="match status" value="1"/>
</dbReference>
<dbReference type="InterPro" id="IPR040015">
    <property type="entry name" value="UBL3-like"/>
</dbReference>
<dbReference type="EMBL" id="LT554895">
    <property type="protein sequence ID" value="SAM08498.1"/>
    <property type="molecule type" value="Genomic_DNA"/>
</dbReference>
<dbReference type="SUPFAM" id="SSF54236">
    <property type="entry name" value="Ubiquitin-like"/>
    <property type="match status" value="1"/>
</dbReference>
<dbReference type="InterPro" id="IPR039540">
    <property type="entry name" value="UBL3-like_ubiquitin_dom"/>
</dbReference>
<proteinExistence type="predicted"/>
<gene>
    <name evidence="3" type="primary">ABSGL_14161.1 scaffold 14385</name>
</gene>
<accession>A0A168SIU6</accession>
<evidence type="ECO:0000313" key="4">
    <source>
        <dbReference type="Proteomes" id="UP000078561"/>
    </source>
</evidence>
<dbReference type="Gene3D" id="3.10.20.90">
    <property type="entry name" value="Phosphatidylinositol 3-kinase Catalytic Subunit, Chain A, domain 1"/>
    <property type="match status" value="1"/>
</dbReference>
<feature type="compositionally biased region" description="Low complexity" evidence="1">
    <location>
        <begin position="1"/>
        <end position="33"/>
    </location>
</feature>
<organism evidence="3">
    <name type="scientific">Absidia glauca</name>
    <name type="common">Pin mould</name>
    <dbReference type="NCBI Taxonomy" id="4829"/>
    <lineage>
        <taxon>Eukaryota</taxon>
        <taxon>Fungi</taxon>
        <taxon>Fungi incertae sedis</taxon>
        <taxon>Mucoromycota</taxon>
        <taxon>Mucoromycotina</taxon>
        <taxon>Mucoromycetes</taxon>
        <taxon>Mucorales</taxon>
        <taxon>Cunninghamellaceae</taxon>
        <taxon>Absidia</taxon>
    </lineage>
</organism>
<protein>
    <recommendedName>
        <fullName evidence="2">UBL3-like ubiquitin domain-containing protein</fullName>
    </recommendedName>
</protein>